<evidence type="ECO:0000259" key="2">
    <source>
        <dbReference type="PROSITE" id="PS50943"/>
    </source>
</evidence>
<keyword evidence="4" id="KW-1185">Reference proteome</keyword>
<dbReference type="InterPro" id="IPR010982">
    <property type="entry name" value="Lambda_DNA-bd_dom_sf"/>
</dbReference>
<dbReference type="Proteomes" id="UP001501787">
    <property type="component" value="Unassembled WGS sequence"/>
</dbReference>
<dbReference type="InterPro" id="IPR010359">
    <property type="entry name" value="IrrE_HExxH"/>
</dbReference>
<reference evidence="3 4" key="1">
    <citation type="journal article" date="2019" name="Int. J. Syst. Evol. Microbiol.">
        <title>The Global Catalogue of Microorganisms (GCM) 10K type strain sequencing project: providing services to taxonomists for standard genome sequencing and annotation.</title>
        <authorList>
            <consortium name="The Broad Institute Genomics Platform"/>
            <consortium name="The Broad Institute Genome Sequencing Center for Infectious Disease"/>
            <person name="Wu L."/>
            <person name="Ma J."/>
        </authorList>
    </citation>
    <scope>NUCLEOTIDE SEQUENCE [LARGE SCALE GENOMIC DNA]</scope>
    <source>
        <strain evidence="3 4">JCM 16343</strain>
    </source>
</reference>
<gene>
    <name evidence="3" type="ORF">GCM10009129_20210</name>
</gene>
<sequence>MASRQLVTHSPNALKHYRQQMSLSVDLLAKKTSIKAAKIEDAEANNRVFTIKQLNKIAEKLLVPVSYLTFDSVIHRDLPEVVDFRNKIEEVSEGDEEQQYQFNKVVQEAYIDRDNLLGIYESLNDVPNNFSLELSGCNAKQDANLITEFLQLKDESLLESNSDYYKSWRTIVEKNDVLVLEKSNPHLSSEGMALYYEKLPIIVILTTGQPPARRLFTLIHELVHLGLKQSVLDGSLINSSYDEEIYCNKVAGYVLVPESVVQKCYSHSATLTENVLNIRKITKASRQAVAIQLKQLDLIQQNELEDYLNSLRVEISGNFGVKKRYSTYNHFGKVYLQQVFSAIWQEELTINTAMDLLRIPNRIEDLKYLEEKAFS</sequence>
<evidence type="ECO:0000313" key="3">
    <source>
        <dbReference type="EMBL" id="GAA0322374.1"/>
    </source>
</evidence>
<comment type="caution">
    <text evidence="3">The sequence shown here is derived from an EMBL/GenBank/DDBJ whole genome shotgun (WGS) entry which is preliminary data.</text>
</comment>
<proteinExistence type="inferred from homology"/>
<dbReference type="InterPro" id="IPR001387">
    <property type="entry name" value="Cro/C1-type_HTH"/>
</dbReference>
<feature type="domain" description="HTH cro/C1-type" evidence="2">
    <location>
        <begin position="14"/>
        <end position="68"/>
    </location>
</feature>
<dbReference type="CDD" id="cd00093">
    <property type="entry name" value="HTH_XRE"/>
    <property type="match status" value="1"/>
</dbReference>
<dbReference type="EMBL" id="BAAAFR010000008">
    <property type="protein sequence ID" value="GAA0322374.1"/>
    <property type="molecule type" value="Genomic_DNA"/>
</dbReference>
<dbReference type="PROSITE" id="PS50943">
    <property type="entry name" value="HTH_CROC1"/>
    <property type="match status" value="1"/>
</dbReference>
<name>A0ABN0W163_9GAMM</name>
<organism evidence="3 4">
    <name type="scientific">Psychrobacter aestuarii</name>
    <dbReference type="NCBI Taxonomy" id="556327"/>
    <lineage>
        <taxon>Bacteria</taxon>
        <taxon>Pseudomonadati</taxon>
        <taxon>Pseudomonadota</taxon>
        <taxon>Gammaproteobacteria</taxon>
        <taxon>Moraxellales</taxon>
        <taxon>Moraxellaceae</taxon>
        <taxon>Psychrobacter</taxon>
    </lineage>
</organism>
<dbReference type="Gene3D" id="1.10.10.2910">
    <property type="match status" value="1"/>
</dbReference>
<dbReference type="SUPFAM" id="SSF47413">
    <property type="entry name" value="lambda repressor-like DNA-binding domains"/>
    <property type="match status" value="1"/>
</dbReference>
<dbReference type="RefSeq" id="WP_201504697.1">
    <property type="nucleotide sequence ID" value="NZ_BAAAFR010000008.1"/>
</dbReference>
<dbReference type="Pfam" id="PF06114">
    <property type="entry name" value="Peptidase_M78"/>
    <property type="match status" value="1"/>
</dbReference>
<dbReference type="Gene3D" id="1.10.260.40">
    <property type="entry name" value="lambda repressor-like DNA-binding domains"/>
    <property type="match status" value="1"/>
</dbReference>
<evidence type="ECO:0000256" key="1">
    <source>
        <dbReference type="ARBA" id="ARBA00007227"/>
    </source>
</evidence>
<protein>
    <submittedName>
        <fullName evidence="3">ImmA/IrrE family metallo-endopeptidase</fullName>
    </submittedName>
</protein>
<dbReference type="PANTHER" id="PTHR43236:SF2">
    <property type="entry name" value="BLL0069 PROTEIN"/>
    <property type="match status" value="1"/>
</dbReference>
<accession>A0ABN0W163</accession>
<dbReference type="InterPro" id="IPR052345">
    <property type="entry name" value="Rad_response_metalloprotease"/>
</dbReference>
<dbReference type="PANTHER" id="PTHR43236">
    <property type="entry name" value="ANTITOXIN HIGA1"/>
    <property type="match status" value="1"/>
</dbReference>
<comment type="similarity">
    <text evidence="1">Belongs to the short-chain fatty acyl-CoA assimilation regulator (ScfR) family.</text>
</comment>
<evidence type="ECO:0000313" key="4">
    <source>
        <dbReference type="Proteomes" id="UP001501787"/>
    </source>
</evidence>